<evidence type="ECO:0000313" key="2">
    <source>
        <dbReference type="EMBL" id="KAG0139963.1"/>
    </source>
</evidence>
<dbReference type="AlphaFoldDB" id="A0A9P6N6F7"/>
<protein>
    <submittedName>
        <fullName evidence="2">Uncharacterized protein</fullName>
    </submittedName>
</protein>
<keyword evidence="3" id="KW-1185">Reference proteome</keyword>
<dbReference type="Proteomes" id="UP000886653">
    <property type="component" value="Unassembled WGS sequence"/>
</dbReference>
<feature type="compositionally biased region" description="Polar residues" evidence="1">
    <location>
        <begin position="51"/>
        <end position="74"/>
    </location>
</feature>
<proteinExistence type="predicted"/>
<sequence>MDEGRLITGFIFDNSRAHYLVHSGGCCSDRQKAKTVDVSQPNSRGKRSPERPTSTARRLSSRPVTDSSSTTLPSGRSLSNGLFSCLLLKWSSGLPATQIEIGLTVSSRPNWGNFTEHYICQVWIDLTVCSKLSVVSTSTLASSGWRLRGQYPVHLMTSPGMGFPAESPCISCTVLYLESDSCPCATQSRLFSGTFRIDALKSEPSELPSDPLLTTQQDSNVRLRLLIRERLARGDEIRNNQRPGRIFFDGFQPS</sequence>
<evidence type="ECO:0000256" key="1">
    <source>
        <dbReference type="SAM" id="MobiDB-lite"/>
    </source>
</evidence>
<feature type="region of interest" description="Disordered" evidence="1">
    <location>
        <begin position="32"/>
        <end position="74"/>
    </location>
</feature>
<evidence type="ECO:0000313" key="3">
    <source>
        <dbReference type="Proteomes" id="UP000886653"/>
    </source>
</evidence>
<organism evidence="2 3">
    <name type="scientific">Cronartium quercuum f. sp. fusiforme G11</name>
    <dbReference type="NCBI Taxonomy" id="708437"/>
    <lineage>
        <taxon>Eukaryota</taxon>
        <taxon>Fungi</taxon>
        <taxon>Dikarya</taxon>
        <taxon>Basidiomycota</taxon>
        <taxon>Pucciniomycotina</taxon>
        <taxon>Pucciniomycetes</taxon>
        <taxon>Pucciniales</taxon>
        <taxon>Coleosporiaceae</taxon>
        <taxon>Cronartium</taxon>
    </lineage>
</organism>
<dbReference type="EMBL" id="MU167494">
    <property type="protein sequence ID" value="KAG0139963.1"/>
    <property type="molecule type" value="Genomic_DNA"/>
</dbReference>
<comment type="caution">
    <text evidence="2">The sequence shown here is derived from an EMBL/GenBank/DDBJ whole genome shotgun (WGS) entry which is preliminary data.</text>
</comment>
<name>A0A9P6N6F7_9BASI</name>
<reference evidence="2" key="1">
    <citation type="submission" date="2013-11" db="EMBL/GenBank/DDBJ databases">
        <title>Genome sequence of the fusiform rust pathogen reveals effectors for host alternation and coevolution with pine.</title>
        <authorList>
            <consortium name="DOE Joint Genome Institute"/>
            <person name="Smith K."/>
            <person name="Pendleton A."/>
            <person name="Kubisiak T."/>
            <person name="Anderson C."/>
            <person name="Salamov A."/>
            <person name="Aerts A."/>
            <person name="Riley R."/>
            <person name="Clum A."/>
            <person name="Lindquist E."/>
            <person name="Ence D."/>
            <person name="Campbell M."/>
            <person name="Kronenberg Z."/>
            <person name="Feau N."/>
            <person name="Dhillon B."/>
            <person name="Hamelin R."/>
            <person name="Burleigh J."/>
            <person name="Smith J."/>
            <person name="Yandell M."/>
            <person name="Nelson C."/>
            <person name="Grigoriev I."/>
            <person name="Davis J."/>
        </authorList>
    </citation>
    <scope>NUCLEOTIDE SEQUENCE</scope>
    <source>
        <strain evidence="2">G11</strain>
    </source>
</reference>
<accession>A0A9P6N6F7</accession>
<gene>
    <name evidence="2" type="ORF">CROQUDRAFT_100782</name>
</gene>